<gene>
    <name evidence="1" type="ORF">BDP27DRAFT_1358733</name>
</gene>
<name>A0A9P5Q500_9AGAR</name>
<comment type="caution">
    <text evidence="1">The sequence shown here is derived from an EMBL/GenBank/DDBJ whole genome shotgun (WGS) entry which is preliminary data.</text>
</comment>
<evidence type="ECO:0000313" key="2">
    <source>
        <dbReference type="Proteomes" id="UP000772434"/>
    </source>
</evidence>
<dbReference type="EMBL" id="JADNRY010000009">
    <property type="protein sequence ID" value="KAF9075548.1"/>
    <property type="molecule type" value="Genomic_DNA"/>
</dbReference>
<dbReference type="AlphaFoldDB" id="A0A9P5Q500"/>
<dbReference type="Proteomes" id="UP000772434">
    <property type="component" value="Unassembled WGS sequence"/>
</dbReference>
<keyword evidence="2" id="KW-1185">Reference proteome</keyword>
<evidence type="ECO:0000313" key="1">
    <source>
        <dbReference type="EMBL" id="KAF9075548.1"/>
    </source>
</evidence>
<accession>A0A9P5Q500</accession>
<proteinExistence type="predicted"/>
<organism evidence="1 2">
    <name type="scientific">Rhodocollybia butyracea</name>
    <dbReference type="NCBI Taxonomy" id="206335"/>
    <lineage>
        <taxon>Eukaryota</taxon>
        <taxon>Fungi</taxon>
        <taxon>Dikarya</taxon>
        <taxon>Basidiomycota</taxon>
        <taxon>Agaricomycotina</taxon>
        <taxon>Agaricomycetes</taxon>
        <taxon>Agaricomycetidae</taxon>
        <taxon>Agaricales</taxon>
        <taxon>Marasmiineae</taxon>
        <taxon>Omphalotaceae</taxon>
        <taxon>Rhodocollybia</taxon>
    </lineage>
</organism>
<sequence>MSEDIRECKELDRTSGASCCVEKQFELRASATREFEWTLGIIQAYSMISSVPGAYRRHDEENVLLLCFPTLKIAFPESEPIPLNVLAEETVAFPEENESTDNADRLAAGWTEFPSIGSYKWESRTT</sequence>
<reference evidence="1" key="1">
    <citation type="submission" date="2020-11" db="EMBL/GenBank/DDBJ databases">
        <authorList>
            <consortium name="DOE Joint Genome Institute"/>
            <person name="Ahrendt S."/>
            <person name="Riley R."/>
            <person name="Andreopoulos W."/>
            <person name="Labutti K."/>
            <person name="Pangilinan J."/>
            <person name="Ruiz-Duenas F.J."/>
            <person name="Barrasa J.M."/>
            <person name="Sanchez-Garcia M."/>
            <person name="Camarero S."/>
            <person name="Miyauchi S."/>
            <person name="Serrano A."/>
            <person name="Linde D."/>
            <person name="Babiker R."/>
            <person name="Drula E."/>
            <person name="Ayuso-Fernandez I."/>
            <person name="Pacheco R."/>
            <person name="Padilla G."/>
            <person name="Ferreira P."/>
            <person name="Barriuso J."/>
            <person name="Kellner H."/>
            <person name="Castanera R."/>
            <person name="Alfaro M."/>
            <person name="Ramirez L."/>
            <person name="Pisabarro A.G."/>
            <person name="Kuo A."/>
            <person name="Tritt A."/>
            <person name="Lipzen A."/>
            <person name="He G."/>
            <person name="Yan M."/>
            <person name="Ng V."/>
            <person name="Cullen D."/>
            <person name="Martin F."/>
            <person name="Rosso M.-N."/>
            <person name="Henrissat B."/>
            <person name="Hibbett D."/>
            <person name="Martinez A.T."/>
            <person name="Grigoriev I.V."/>
        </authorList>
    </citation>
    <scope>NUCLEOTIDE SEQUENCE</scope>
    <source>
        <strain evidence="1">AH 40177</strain>
    </source>
</reference>
<protein>
    <submittedName>
        <fullName evidence="1">Uncharacterized protein</fullName>
    </submittedName>
</protein>